<dbReference type="GO" id="GO:0003887">
    <property type="term" value="F:DNA-directed DNA polymerase activity"/>
    <property type="evidence" value="ECO:0007669"/>
    <property type="project" value="UniProtKB-KW"/>
</dbReference>
<keyword evidence="4" id="KW-0808">Transferase</keyword>
<protein>
    <recommendedName>
        <fullName evidence="14">DNA polymerase III subunit beta</fullName>
    </recommendedName>
</protein>
<evidence type="ECO:0000256" key="5">
    <source>
        <dbReference type="ARBA" id="ARBA00022695"/>
    </source>
</evidence>
<dbReference type="InterPro" id="IPR022635">
    <property type="entry name" value="DNA_polIII_beta_C"/>
</dbReference>
<evidence type="ECO:0000259" key="11">
    <source>
        <dbReference type="Pfam" id="PF02768"/>
    </source>
</evidence>
<comment type="similarity">
    <text evidence="2">Belongs to the beta sliding clamp family.</text>
</comment>
<comment type="subcellular location">
    <subcellularLocation>
        <location evidence="1">Cytoplasm</location>
    </subcellularLocation>
</comment>
<keyword evidence="8" id="KW-0238">DNA-binding</keyword>
<dbReference type="InterPro" id="IPR046938">
    <property type="entry name" value="DNA_clamp_sf"/>
</dbReference>
<dbReference type="SMART" id="SM00480">
    <property type="entry name" value="POL3Bc"/>
    <property type="match status" value="1"/>
</dbReference>
<organism evidence="12 13">
    <name type="scientific">Mycobacterium ostraviense</name>
    <dbReference type="NCBI Taxonomy" id="2738409"/>
    <lineage>
        <taxon>Bacteria</taxon>
        <taxon>Bacillati</taxon>
        <taxon>Actinomycetota</taxon>
        <taxon>Actinomycetes</taxon>
        <taxon>Mycobacteriales</taxon>
        <taxon>Mycobacteriaceae</taxon>
        <taxon>Mycobacterium</taxon>
    </lineage>
</organism>
<evidence type="ECO:0000256" key="7">
    <source>
        <dbReference type="ARBA" id="ARBA00022932"/>
    </source>
</evidence>
<dbReference type="AlphaFoldDB" id="A0A164B385"/>
<dbReference type="Pfam" id="PF00712">
    <property type="entry name" value="DNA_pol3_beta"/>
    <property type="match status" value="1"/>
</dbReference>
<evidence type="ECO:0000256" key="1">
    <source>
        <dbReference type="ARBA" id="ARBA00004496"/>
    </source>
</evidence>
<evidence type="ECO:0000256" key="2">
    <source>
        <dbReference type="ARBA" id="ARBA00010752"/>
    </source>
</evidence>
<keyword evidence="6" id="KW-0235">DNA replication</keyword>
<evidence type="ECO:0000259" key="9">
    <source>
        <dbReference type="Pfam" id="PF00712"/>
    </source>
</evidence>
<evidence type="ECO:0000259" key="10">
    <source>
        <dbReference type="Pfam" id="PF02767"/>
    </source>
</evidence>
<keyword evidence="7" id="KW-0239">DNA-directed DNA polymerase</keyword>
<feature type="domain" description="DNA polymerase III beta sliding clamp C-terminal" evidence="11">
    <location>
        <begin position="256"/>
        <end position="345"/>
    </location>
</feature>
<dbReference type="GO" id="GO:0009360">
    <property type="term" value="C:DNA polymerase III complex"/>
    <property type="evidence" value="ECO:0007669"/>
    <property type="project" value="InterPro"/>
</dbReference>
<dbReference type="GO" id="GO:0006271">
    <property type="term" value="P:DNA strand elongation involved in DNA replication"/>
    <property type="evidence" value="ECO:0007669"/>
    <property type="project" value="TreeGrafter"/>
</dbReference>
<dbReference type="RefSeq" id="WP_075510299.1">
    <property type="nucleotide sequence ID" value="NZ_LWCI01000100.1"/>
</dbReference>
<dbReference type="SUPFAM" id="SSF55979">
    <property type="entry name" value="DNA clamp"/>
    <property type="match status" value="3"/>
</dbReference>
<evidence type="ECO:0000256" key="4">
    <source>
        <dbReference type="ARBA" id="ARBA00022679"/>
    </source>
</evidence>
<accession>A0A164B385</accession>
<evidence type="ECO:0000313" key="12">
    <source>
        <dbReference type="EMBL" id="KZS63068.1"/>
    </source>
</evidence>
<dbReference type="GO" id="GO:0003677">
    <property type="term" value="F:DNA binding"/>
    <property type="evidence" value="ECO:0007669"/>
    <property type="project" value="UniProtKB-KW"/>
</dbReference>
<keyword evidence="5" id="KW-0548">Nucleotidyltransferase</keyword>
<feature type="domain" description="DNA polymerase III beta sliding clamp central" evidence="10">
    <location>
        <begin position="135"/>
        <end position="243"/>
    </location>
</feature>
<dbReference type="Gene3D" id="3.10.150.10">
    <property type="entry name" value="DNA Polymerase III, subunit A, domain 2"/>
    <property type="match status" value="3"/>
</dbReference>
<reference evidence="13" key="1">
    <citation type="submission" date="2016-04" db="EMBL/GenBank/DDBJ databases">
        <authorList>
            <person name="Strapagiel D."/>
            <person name="Borowka P."/>
            <person name="Marciniak B."/>
            <person name="Bakula Z."/>
            <person name="Van Ingen J."/>
            <person name="Safianowska A."/>
            <person name="Dziadek J."/>
            <person name="Jagielski T."/>
        </authorList>
    </citation>
    <scope>NUCLEOTIDE SEQUENCE [LARGE SCALE GENOMIC DNA]</scope>
    <source>
        <strain evidence="13">1010001458</strain>
    </source>
</reference>
<evidence type="ECO:0000313" key="13">
    <source>
        <dbReference type="Proteomes" id="UP000077342"/>
    </source>
</evidence>
<keyword evidence="13" id="KW-1185">Reference proteome</keyword>
<comment type="caution">
    <text evidence="12">The sequence shown here is derived from an EMBL/GenBank/DDBJ whole genome shotgun (WGS) entry which is preliminary data.</text>
</comment>
<dbReference type="Proteomes" id="UP000077342">
    <property type="component" value="Unassembled WGS sequence"/>
</dbReference>
<evidence type="ECO:0000256" key="6">
    <source>
        <dbReference type="ARBA" id="ARBA00022705"/>
    </source>
</evidence>
<dbReference type="GO" id="GO:0008408">
    <property type="term" value="F:3'-5' exonuclease activity"/>
    <property type="evidence" value="ECO:0007669"/>
    <property type="project" value="InterPro"/>
</dbReference>
<dbReference type="InterPro" id="IPR022637">
    <property type="entry name" value="DNA_polIII_beta_cen"/>
</dbReference>
<dbReference type="GO" id="GO:0005737">
    <property type="term" value="C:cytoplasm"/>
    <property type="evidence" value="ECO:0007669"/>
    <property type="project" value="UniProtKB-SubCell"/>
</dbReference>
<dbReference type="PANTHER" id="PTHR30478">
    <property type="entry name" value="DNA POLYMERASE III SUBUNIT BETA"/>
    <property type="match status" value="1"/>
</dbReference>
<proteinExistence type="inferred from homology"/>
<dbReference type="PANTHER" id="PTHR30478:SF0">
    <property type="entry name" value="BETA SLIDING CLAMP"/>
    <property type="match status" value="1"/>
</dbReference>
<dbReference type="InterPro" id="IPR022634">
    <property type="entry name" value="DNA_polIII_beta_N"/>
</dbReference>
<evidence type="ECO:0000256" key="3">
    <source>
        <dbReference type="ARBA" id="ARBA00022490"/>
    </source>
</evidence>
<dbReference type="InterPro" id="IPR001001">
    <property type="entry name" value="DNA_polIII_beta"/>
</dbReference>
<gene>
    <name evidence="12" type="ORF">A4G28_04340</name>
</gene>
<dbReference type="CDD" id="cd00140">
    <property type="entry name" value="beta_clamp"/>
    <property type="match status" value="1"/>
</dbReference>
<dbReference type="Pfam" id="PF02767">
    <property type="entry name" value="DNA_pol3_beta_2"/>
    <property type="match status" value="1"/>
</dbReference>
<name>A0A164B385_9MYCO</name>
<feature type="domain" description="DNA polymerase III beta sliding clamp N-terminal" evidence="9">
    <location>
        <begin position="1"/>
        <end position="119"/>
    </location>
</feature>
<evidence type="ECO:0000256" key="8">
    <source>
        <dbReference type="ARBA" id="ARBA00023125"/>
    </source>
</evidence>
<dbReference type="EMBL" id="LWCI01000100">
    <property type="protein sequence ID" value="KZS63068.1"/>
    <property type="molecule type" value="Genomic_DNA"/>
</dbReference>
<evidence type="ECO:0008006" key="14">
    <source>
        <dbReference type="Google" id="ProtNLM"/>
    </source>
</evidence>
<keyword evidence="3" id="KW-0963">Cytoplasm</keyword>
<dbReference type="Pfam" id="PF02768">
    <property type="entry name" value="DNA_pol3_beta_3"/>
    <property type="match status" value="1"/>
</dbReference>
<sequence>MKFALNSGALAESIAAATSSLATNPHTPILGGVLVEAQIGAVTFSSFNWERSTTRVVAADISDTDTVVVAGRLLAVVGGNLPKNTEAVVTVSDSEMMVDAGRTGFRLPLMHAPDYPALPAVDAADVIGSVDCGTFAETVRVIGGFAATDPKPANLTGLHIVCEPGFMELRATDRYVIARRRIEWSGTAAATIFVPAADLLATIKAVTHTGADPVEILWNDNLLGLRTPSTTVTTRVMAEEFPDIDRVMHADAYHCAVTVPTAELASMLKRAAAVADDKLSQVDIATEGDTLTVTTTQSAAGNIADSVAAVHHGPDRRVALSSRMLAKALECVDDEAVTLAFQEGGHKVSIYPGVIEAGATLRPPDTDTAAVLMGIAGGR</sequence>